<feature type="signal peptide" evidence="1">
    <location>
        <begin position="1"/>
        <end position="16"/>
    </location>
</feature>
<dbReference type="EMBL" id="MU857628">
    <property type="protein sequence ID" value="KAK4249063.1"/>
    <property type="molecule type" value="Genomic_DNA"/>
</dbReference>
<evidence type="ECO:0000313" key="3">
    <source>
        <dbReference type="Proteomes" id="UP001303647"/>
    </source>
</evidence>
<keyword evidence="3" id="KW-1185">Reference proteome</keyword>
<evidence type="ECO:0000313" key="2">
    <source>
        <dbReference type="EMBL" id="KAK4249063.1"/>
    </source>
</evidence>
<name>A0AAN7HRH2_9PEZI</name>
<comment type="caution">
    <text evidence="2">The sequence shown here is derived from an EMBL/GenBank/DDBJ whole genome shotgun (WGS) entry which is preliminary data.</text>
</comment>
<dbReference type="Proteomes" id="UP001303647">
    <property type="component" value="Unassembled WGS sequence"/>
</dbReference>
<dbReference type="AlphaFoldDB" id="A0AAN7HRH2"/>
<organism evidence="2 3">
    <name type="scientific">Corynascus novoguineensis</name>
    <dbReference type="NCBI Taxonomy" id="1126955"/>
    <lineage>
        <taxon>Eukaryota</taxon>
        <taxon>Fungi</taxon>
        <taxon>Dikarya</taxon>
        <taxon>Ascomycota</taxon>
        <taxon>Pezizomycotina</taxon>
        <taxon>Sordariomycetes</taxon>
        <taxon>Sordariomycetidae</taxon>
        <taxon>Sordariales</taxon>
        <taxon>Chaetomiaceae</taxon>
        <taxon>Corynascus</taxon>
    </lineage>
</organism>
<evidence type="ECO:0000256" key="1">
    <source>
        <dbReference type="SAM" id="SignalP"/>
    </source>
</evidence>
<gene>
    <name evidence="2" type="ORF">C7999DRAFT_30427</name>
</gene>
<feature type="chain" id="PRO_5042820447" evidence="1">
    <location>
        <begin position="17"/>
        <end position="73"/>
    </location>
</feature>
<protein>
    <submittedName>
        <fullName evidence="2">Uncharacterized protein</fullName>
    </submittedName>
</protein>
<reference evidence="2" key="2">
    <citation type="submission" date="2023-05" db="EMBL/GenBank/DDBJ databases">
        <authorList>
            <consortium name="Lawrence Berkeley National Laboratory"/>
            <person name="Steindorff A."/>
            <person name="Hensen N."/>
            <person name="Bonometti L."/>
            <person name="Westerberg I."/>
            <person name="Brannstrom I.O."/>
            <person name="Guillou S."/>
            <person name="Cros-Aarteil S."/>
            <person name="Calhoun S."/>
            <person name="Haridas S."/>
            <person name="Kuo A."/>
            <person name="Mondo S."/>
            <person name="Pangilinan J."/>
            <person name="Riley R."/>
            <person name="Labutti K."/>
            <person name="Andreopoulos B."/>
            <person name="Lipzen A."/>
            <person name="Chen C."/>
            <person name="Yanf M."/>
            <person name="Daum C."/>
            <person name="Ng V."/>
            <person name="Clum A."/>
            <person name="Ohm R."/>
            <person name="Martin F."/>
            <person name="Silar P."/>
            <person name="Natvig D."/>
            <person name="Lalanne C."/>
            <person name="Gautier V."/>
            <person name="Ament-Velasquez S.L."/>
            <person name="Kruys A."/>
            <person name="Hutchinson M.I."/>
            <person name="Powell A.J."/>
            <person name="Barry K."/>
            <person name="Miller A.N."/>
            <person name="Grigoriev I.V."/>
            <person name="Debuchy R."/>
            <person name="Gladieux P."/>
            <person name="Thoren M.H."/>
            <person name="Johannesson H."/>
        </authorList>
    </citation>
    <scope>NUCLEOTIDE SEQUENCE</scope>
    <source>
        <strain evidence="2">CBS 359.72</strain>
    </source>
</reference>
<keyword evidence="1" id="KW-0732">Signal</keyword>
<sequence length="73" mass="7927">MIGILCMSIASSLAMTALLQIFGNQPNKKITSSSSSSTTDPDEYLDGAACREAHQRGFSRMWWNRASKSSPDA</sequence>
<proteinExistence type="predicted"/>
<reference evidence="2" key="1">
    <citation type="journal article" date="2023" name="Mol. Phylogenet. Evol.">
        <title>Genome-scale phylogeny and comparative genomics of the fungal order Sordariales.</title>
        <authorList>
            <person name="Hensen N."/>
            <person name="Bonometti L."/>
            <person name="Westerberg I."/>
            <person name="Brannstrom I.O."/>
            <person name="Guillou S."/>
            <person name="Cros-Aarteil S."/>
            <person name="Calhoun S."/>
            <person name="Haridas S."/>
            <person name="Kuo A."/>
            <person name="Mondo S."/>
            <person name="Pangilinan J."/>
            <person name="Riley R."/>
            <person name="LaButti K."/>
            <person name="Andreopoulos B."/>
            <person name="Lipzen A."/>
            <person name="Chen C."/>
            <person name="Yan M."/>
            <person name="Daum C."/>
            <person name="Ng V."/>
            <person name="Clum A."/>
            <person name="Steindorff A."/>
            <person name="Ohm R.A."/>
            <person name="Martin F."/>
            <person name="Silar P."/>
            <person name="Natvig D.O."/>
            <person name="Lalanne C."/>
            <person name="Gautier V."/>
            <person name="Ament-Velasquez S.L."/>
            <person name="Kruys A."/>
            <person name="Hutchinson M.I."/>
            <person name="Powell A.J."/>
            <person name="Barry K."/>
            <person name="Miller A.N."/>
            <person name="Grigoriev I.V."/>
            <person name="Debuchy R."/>
            <person name="Gladieux P."/>
            <person name="Hiltunen Thoren M."/>
            <person name="Johannesson H."/>
        </authorList>
    </citation>
    <scope>NUCLEOTIDE SEQUENCE</scope>
    <source>
        <strain evidence="2">CBS 359.72</strain>
    </source>
</reference>
<accession>A0AAN7HRH2</accession>